<dbReference type="Gene3D" id="3.40.50.12780">
    <property type="entry name" value="N-terminal domain of ligase-like"/>
    <property type="match status" value="1"/>
</dbReference>
<dbReference type="RefSeq" id="WP_099348556.1">
    <property type="nucleotide sequence ID" value="NZ_AP023326.1"/>
</dbReference>
<evidence type="ECO:0000259" key="3">
    <source>
        <dbReference type="Pfam" id="PF00501"/>
    </source>
</evidence>
<dbReference type="InterPro" id="IPR045851">
    <property type="entry name" value="AMP-bd_C_sf"/>
</dbReference>
<organism evidence="5 6">
    <name type="scientific">Acetobacter aceti</name>
    <dbReference type="NCBI Taxonomy" id="435"/>
    <lineage>
        <taxon>Bacteria</taxon>
        <taxon>Pseudomonadati</taxon>
        <taxon>Pseudomonadota</taxon>
        <taxon>Alphaproteobacteria</taxon>
        <taxon>Acetobacterales</taxon>
        <taxon>Acetobacteraceae</taxon>
        <taxon>Acetobacter</taxon>
        <taxon>Acetobacter subgen. Acetobacter</taxon>
    </lineage>
</organism>
<dbReference type="Pfam" id="PF00501">
    <property type="entry name" value="AMP-binding"/>
    <property type="match status" value="1"/>
</dbReference>
<dbReference type="EMBL" id="AP023326">
    <property type="protein sequence ID" value="BCI68856.1"/>
    <property type="molecule type" value="Genomic_DNA"/>
</dbReference>
<dbReference type="InterPro" id="IPR042099">
    <property type="entry name" value="ANL_N_sf"/>
</dbReference>
<evidence type="ECO:0000313" key="5">
    <source>
        <dbReference type="EMBL" id="BCI68856.1"/>
    </source>
</evidence>
<feature type="domain" description="AMP-dependent synthetase/ligase" evidence="3">
    <location>
        <begin position="22"/>
        <end position="310"/>
    </location>
</feature>
<name>A0A6S6PQ01_ACEAC</name>
<dbReference type="Gene3D" id="3.30.300.30">
    <property type="match status" value="1"/>
</dbReference>
<dbReference type="GO" id="GO:0016405">
    <property type="term" value="F:CoA-ligase activity"/>
    <property type="evidence" value="ECO:0007669"/>
    <property type="project" value="TreeGrafter"/>
</dbReference>
<accession>A0A6S6PQ01</accession>
<keyword evidence="2" id="KW-0436">Ligase</keyword>
<evidence type="ECO:0000256" key="2">
    <source>
        <dbReference type="ARBA" id="ARBA00022598"/>
    </source>
</evidence>
<sequence>MTPAPASDFWPETADLSLVFSPDRTVFRHPDGTASTGYDLLRAAHRTAALLPDAPIVSLCQDVWHFTVLFLATILRGQSVLLSSDRTPERLLQLVASHRAVCVMLEGETATEELPVGTLVLPAPDGSGTDQPDNPVIPFDREVATVFTSGSTGQPVAYAKKWGALVIRSIVARELLDPEETASSLIGTVPPYHMYGFETLVCQAVHTRSLVATGPTAYPADWQKMLGLTTTPRILITTPLQMRALLQADLDTPPITRIVSAAAPLSEDLARRSEETLHTVVTEIYGATEIGSIAIRRTTHEPVWQLYDTINLHMHDDSVTVSAPGAPDIELADLVERIDARRFRLIGRRNDMVKIAARRASLSALNTILTNLPGVEDGAFVPPNTDDGHTMRMQVLAVAPGVSATDILAGLRKQIDPVFLPRTITFVEAMPRNSVGKLTAGALREFATTVMEGRIIGEIAFPANHPALPGHFPGLPVVPGALLLDCGLDLAGLSPAKIDQVKFLRPVRPEETLCFRLRRESGRLTLSARVAHTANAPLVLRAIMRTQSD</sequence>
<dbReference type="Proteomes" id="UP000515220">
    <property type="component" value="Chromosome"/>
</dbReference>
<dbReference type="InterPro" id="IPR054545">
    <property type="entry name" value="ApeI-like"/>
</dbReference>
<dbReference type="SUPFAM" id="SSF54637">
    <property type="entry name" value="Thioesterase/thiol ester dehydrase-isomerase"/>
    <property type="match status" value="1"/>
</dbReference>
<dbReference type="Gene3D" id="3.10.129.10">
    <property type="entry name" value="Hotdog Thioesterase"/>
    <property type="match status" value="1"/>
</dbReference>
<comment type="similarity">
    <text evidence="1">Belongs to the ATP-dependent AMP-binding enzyme family.</text>
</comment>
<evidence type="ECO:0000313" key="6">
    <source>
        <dbReference type="Proteomes" id="UP000515220"/>
    </source>
</evidence>
<dbReference type="PANTHER" id="PTHR24096">
    <property type="entry name" value="LONG-CHAIN-FATTY-ACID--COA LIGASE"/>
    <property type="match status" value="1"/>
</dbReference>
<evidence type="ECO:0000256" key="1">
    <source>
        <dbReference type="ARBA" id="ARBA00006432"/>
    </source>
</evidence>
<dbReference type="Pfam" id="PF22818">
    <property type="entry name" value="ApeI-like"/>
    <property type="match status" value="1"/>
</dbReference>
<evidence type="ECO:0000259" key="4">
    <source>
        <dbReference type="Pfam" id="PF22818"/>
    </source>
</evidence>
<dbReference type="InterPro" id="IPR029069">
    <property type="entry name" value="HotDog_dom_sf"/>
</dbReference>
<dbReference type="SUPFAM" id="SSF56801">
    <property type="entry name" value="Acetyl-CoA synthetase-like"/>
    <property type="match status" value="1"/>
</dbReference>
<feature type="domain" description="ApeI dehydratase-like" evidence="4">
    <location>
        <begin position="452"/>
        <end position="526"/>
    </location>
</feature>
<proteinExistence type="inferred from homology"/>
<dbReference type="InterPro" id="IPR000873">
    <property type="entry name" value="AMP-dep_synth/lig_dom"/>
</dbReference>
<dbReference type="AlphaFoldDB" id="A0A6S6PQ01"/>
<protein>
    <submittedName>
        <fullName evidence="5">Uncharacterized protein</fullName>
    </submittedName>
</protein>
<gene>
    <name evidence="5" type="ORF">AAJCM20276_34800</name>
</gene>
<dbReference type="PANTHER" id="PTHR24096:SF149">
    <property type="entry name" value="AMP-BINDING DOMAIN-CONTAINING PROTEIN-RELATED"/>
    <property type="match status" value="1"/>
</dbReference>
<reference evidence="5 6" key="1">
    <citation type="submission" date="2020-07" db="EMBL/GenBank/DDBJ databases">
        <title>Complete Genome Sequence of an acetic acid bacterium, Acetobacter aceti JCM20276.</title>
        <authorList>
            <person name="Hirose Y."/>
            <person name="Mihara H."/>
        </authorList>
    </citation>
    <scope>NUCLEOTIDE SEQUENCE [LARGE SCALE GENOMIC DNA]</scope>
    <source>
        <strain evidence="5 6">JCM20276</strain>
    </source>
</reference>